<gene>
    <name evidence="1" type="ORF">XELAEV_18023328mg</name>
</gene>
<dbReference type="Proteomes" id="UP000694892">
    <property type="component" value="Chromosome 4L"/>
</dbReference>
<dbReference type="AlphaFoldDB" id="A0A974D405"/>
<accession>A0A974D405</accession>
<name>A0A974D405_XENLA</name>
<organism evidence="1 2">
    <name type="scientific">Xenopus laevis</name>
    <name type="common">African clawed frog</name>
    <dbReference type="NCBI Taxonomy" id="8355"/>
    <lineage>
        <taxon>Eukaryota</taxon>
        <taxon>Metazoa</taxon>
        <taxon>Chordata</taxon>
        <taxon>Craniata</taxon>
        <taxon>Vertebrata</taxon>
        <taxon>Euteleostomi</taxon>
        <taxon>Amphibia</taxon>
        <taxon>Batrachia</taxon>
        <taxon>Anura</taxon>
        <taxon>Pipoidea</taxon>
        <taxon>Pipidae</taxon>
        <taxon>Xenopodinae</taxon>
        <taxon>Xenopus</taxon>
        <taxon>Xenopus</taxon>
    </lineage>
</organism>
<reference evidence="2" key="1">
    <citation type="journal article" date="2016" name="Nature">
        <title>Genome evolution in the allotetraploid frog Xenopus laevis.</title>
        <authorList>
            <person name="Session A.M."/>
            <person name="Uno Y."/>
            <person name="Kwon T."/>
            <person name="Chapman J.A."/>
            <person name="Toyoda A."/>
            <person name="Takahashi S."/>
            <person name="Fukui A."/>
            <person name="Hikosaka A."/>
            <person name="Suzuki A."/>
            <person name="Kondo M."/>
            <person name="van Heeringen S.J."/>
            <person name="Quigley I."/>
            <person name="Heinz S."/>
            <person name="Ogino H."/>
            <person name="Ochi H."/>
            <person name="Hellsten U."/>
            <person name="Lyons J.B."/>
            <person name="Simakov O."/>
            <person name="Putnam N."/>
            <person name="Stites J."/>
            <person name="Kuroki Y."/>
            <person name="Tanaka T."/>
            <person name="Michiue T."/>
            <person name="Watanabe M."/>
            <person name="Bogdanovic O."/>
            <person name="Lister R."/>
            <person name="Georgiou G."/>
            <person name="Paranjpe S.S."/>
            <person name="van Kruijsbergen I."/>
            <person name="Shu S."/>
            <person name="Carlson J."/>
            <person name="Kinoshita T."/>
            <person name="Ohta Y."/>
            <person name="Mawaribuchi S."/>
            <person name="Jenkins J."/>
            <person name="Grimwood J."/>
            <person name="Schmutz J."/>
            <person name="Mitros T."/>
            <person name="Mozaffari S.V."/>
            <person name="Suzuki Y."/>
            <person name="Haramoto Y."/>
            <person name="Yamamoto T.S."/>
            <person name="Takagi C."/>
            <person name="Heald R."/>
            <person name="Miller K."/>
            <person name="Haudenschild C."/>
            <person name="Kitzman J."/>
            <person name="Nakayama T."/>
            <person name="Izutsu Y."/>
            <person name="Robert J."/>
            <person name="Fortriede J."/>
            <person name="Burns K."/>
            <person name="Lotay V."/>
            <person name="Karimi K."/>
            <person name="Yasuoka Y."/>
            <person name="Dichmann D.S."/>
            <person name="Flajnik M.F."/>
            <person name="Houston D.W."/>
            <person name="Shendure J."/>
            <person name="DuPasquier L."/>
            <person name="Vize P.D."/>
            <person name="Zorn A.M."/>
            <person name="Ito M."/>
            <person name="Marcotte E.M."/>
            <person name="Wallingford J.B."/>
            <person name="Ito Y."/>
            <person name="Asashima M."/>
            <person name="Ueno N."/>
            <person name="Matsuda Y."/>
            <person name="Veenstra G.J."/>
            <person name="Fujiyama A."/>
            <person name="Harland R.M."/>
            <person name="Taira M."/>
            <person name="Rokhsar D.S."/>
        </authorList>
    </citation>
    <scope>NUCLEOTIDE SEQUENCE [LARGE SCALE GENOMIC DNA]</scope>
    <source>
        <strain evidence="2">J</strain>
    </source>
</reference>
<protein>
    <submittedName>
        <fullName evidence="1">Uncharacterized protein</fullName>
    </submittedName>
</protein>
<evidence type="ECO:0000313" key="1">
    <source>
        <dbReference type="EMBL" id="OCT85164.1"/>
    </source>
</evidence>
<evidence type="ECO:0000313" key="2">
    <source>
        <dbReference type="Proteomes" id="UP000694892"/>
    </source>
</evidence>
<sequence>MDKKFLSTPILWPHPLITMIMKNAIIIHTGHMNCIYNPIGTLNTKINGCQAHKFMVIVYYKQRAVTH</sequence>
<dbReference type="EMBL" id="CM004472">
    <property type="protein sequence ID" value="OCT85164.1"/>
    <property type="molecule type" value="Genomic_DNA"/>
</dbReference>
<proteinExistence type="predicted"/>